<dbReference type="InterPro" id="IPR035994">
    <property type="entry name" value="Nucleoside_phosphorylase_sf"/>
</dbReference>
<evidence type="ECO:0000313" key="2">
    <source>
        <dbReference type="Proteomes" id="UP000005426"/>
    </source>
</evidence>
<dbReference type="AlphaFoldDB" id="G9P940"/>
<dbReference type="OMA" id="YPGIRED"/>
<proteinExistence type="predicted"/>
<dbReference type="GO" id="GO:0009116">
    <property type="term" value="P:nucleoside metabolic process"/>
    <property type="evidence" value="ECO:0007669"/>
    <property type="project" value="InterPro"/>
</dbReference>
<dbReference type="GO" id="GO:0003824">
    <property type="term" value="F:catalytic activity"/>
    <property type="evidence" value="ECO:0007669"/>
    <property type="project" value="InterPro"/>
</dbReference>
<evidence type="ECO:0000313" key="1">
    <source>
        <dbReference type="EMBL" id="EHK41068.1"/>
    </source>
</evidence>
<sequence length="368" mass="40724">MSFSRPSQRDDFEIAIVCALKAEFDAVCLVVEEFWDGNQDIYGKANGDINCYRTGRIGKHNIILLQLRQMGKAHAAAAAAGLRSSFTRLRLAFLVGGCAAVPQSENANIVLGDIIISTGIVQYDFGRKFPDKFIRKNTGRDNLVKPCKEVGNILTTLQTPDITNKLTERLATLLIDLQKNAHNKGYGSRYGYPGVHEDKLYKSSYHHKHRDMGCPTCSMADDSTCDEARITNCEDLGCGVAGLVAGRQRLEEKLQSCRNDDMAYQNPDIFFGLVGSGDSVMKSGCDRDRLAEEEGVIAFEMEAAGFWEDVPTLVVKGVFDYGDSHKNKLWHHFSSATAACAARAIIERLAQTDQRSTSIYKEERSKGE</sequence>
<accession>G9P940</accession>
<organism evidence="1 2">
    <name type="scientific">Hypocrea atroviridis (strain ATCC 20476 / IMI 206040)</name>
    <name type="common">Trichoderma atroviride</name>
    <dbReference type="NCBI Taxonomy" id="452589"/>
    <lineage>
        <taxon>Eukaryota</taxon>
        <taxon>Fungi</taxon>
        <taxon>Dikarya</taxon>
        <taxon>Ascomycota</taxon>
        <taxon>Pezizomycotina</taxon>
        <taxon>Sordariomycetes</taxon>
        <taxon>Hypocreomycetidae</taxon>
        <taxon>Hypocreales</taxon>
        <taxon>Hypocreaceae</taxon>
        <taxon>Trichoderma</taxon>
    </lineage>
</organism>
<dbReference type="Gene3D" id="3.40.50.1580">
    <property type="entry name" value="Nucleoside phosphorylase domain"/>
    <property type="match status" value="1"/>
</dbReference>
<keyword evidence="2" id="KW-1185">Reference proteome</keyword>
<reference evidence="1 2" key="1">
    <citation type="journal article" date="2011" name="Genome Biol.">
        <title>Comparative genome sequence analysis underscores mycoparasitism as the ancestral life style of Trichoderma.</title>
        <authorList>
            <person name="Kubicek C.P."/>
            <person name="Herrera-Estrella A."/>
            <person name="Seidl-Seiboth V."/>
            <person name="Martinez D.A."/>
            <person name="Druzhinina I.S."/>
            <person name="Thon M."/>
            <person name="Zeilinger S."/>
            <person name="Casas-Flores S."/>
            <person name="Horwitz B.A."/>
            <person name="Mukherjee P.K."/>
            <person name="Mukherjee M."/>
            <person name="Kredics L."/>
            <person name="Alcaraz L.D."/>
            <person name="Aerts A."/>
            <person name="Antal Z."/>
            <person name="Atanasova L."/>
            <person name="Cervantes-Badillo M.G."/>
            <person name="Challacombe J."/>
            <person name="Chertkov O."/>
            <person name="McCluskey K."/>
            <person name="Coulpier F."/>
            <person name="Deshpande N."/>
            <person name="von Doehren H."/>
            <person name="Ebbole D.J."/>
            <person name="Esquivel-Naranjo E.U."/>
            <person name="Fekete E."/>
            <person name="Flipphi M."/>
            <person name="Glaser F."/>
            <person name="Gomez-Rodriguez E.Y."/>
            <person name="Gruber S."/>
            <person name="Han C."/>
            <person name="Henrissat B."/>
            <person name="Hermosa R."/>
            <person name="Hernandez-Onate M."/>
            <person name="Karaffa L."/>
            <person name="Kosti I."/>
            <person name="Le Crom S."/>
            <person name="Lindquist E."/>
            <person name="Lucas S."/>
            <person name="Luebeck M."/>
            <person name="Luebeck P.S."/>
            <person name="Margeot A."/>
            <person name="Metz B."/>
            <person name="Misra M."/>
            <person name="Nevalainen H."/>
            <person name="Omann M."/>
            <person name="Packer N."/>
            <person name="Perrone G."/>
            <person name="Uresti-Rivera E.E."/>
            <person name="Salamov A."/>
            <person name="Schmoll M."/>
            <person name="Seiboth B."/>
            <person name="Shapiro H."/>
            <person name="Sukno S."/>
            <person name="Tamayo-Ramos J.A."/>
            <person name="Tisch D."/>
            <person name="Wiest A."/>
            <person name="Wilkinson H.H."/>
            <person name="Zhang M."/>
            <person name="Coutinho P.M."/>
            <person name="Kenerley C.M."/>
            <person name="Monte E."/>
            <person name="Baker S.E."/>
            <person name="Grigoriev I.V."/>
        </authorList>
    </citation>
    <scope>NUCLEOTIDE SEQUENCE [LARGE SCALE GENOMIC DNA]</scope>
    <source>
        <strain evidence="2">ATCC 20476 / IMI 206040</strain>
    </source>
</reference>
<protein>
    <submittedName>
        <fullName evidence="1">Uncharacterized protein</fullName>
    </submittedName>
</protein>
<dbReference type="STRING" id="452589.G9P940"/>
<dbReference type="OrthoDB" id="1658288at2759"/>
<dbReference type="InterPro" id="IPR053137">
    <property type="entry name" value="NLR-like"/>
</dbReference>
<dbReference type="PANTHER" id="PTHR46082">
    <property type="entry name" value="ATP/GTP-BINDING PROTEIN-RELATED"/>
    <property type="match status" value="1"/>
</dbReference>
<name>G9P940_HYPAI</name>
<gene>
    <name evidence="1" type="ORF">TRIATDRAFT_295046</name>
</gene>
<dbReference type="Proteomes" id="UP000005426">
    <property type="component" value="Unassembled WGS sequence"/>
</dbReference>
<comment type="caution">
    <text evidence="1">The sequence shown here is derived from an EMBL/GenBank/DDBJ whole genome shotgun (WGS) entry which is preliminary data.</text>
</comment>
<dbReference type="HOGENOM" id="CLU_000288_34_22_1"/>
<dbReference type="PANTHER" id="PTHR46082:SF6">
    <property type="entry name" value="AAA+ ATPASE DOMAIN-CONTAINING PROTEIN-RELATED"/>
    <property type="match status" value="1"/>
</dbReference>
<dbReference type="eggNOG" id="ENOG502T8I5">
    <property type="taxonomic scope" value="Eukaryota"/>
</dbReference>
<dbReference type="SUPFAM" id="SSF53167">
    <property type="entry name" value="Purine and uridine phosphorylases"/>
    <property type="match status" value="1"/>
</dbReference>
<dbReference type="EMBL" id="ABDG02000027">
    <property type="protein sequence ID" value="EHK41068.1"/>
    <property type="molecule type" value="Genomic_DNA"/>
</dbReference>